<dbReference type="Gene3D" id="2.60.530.10">
    <property type="entry name" value="Major cell-surface adhesin PAc"/>
    <property type="match status" value="1"/>
</dbReference>
<evidence type="ECO:0000313" key="2">
    <source>
        <dbReference type="EMBL" id="PLA76566.1"/>
    </source>
</evidence>
<dbReference type="SUPFAM" id="SSF74914">
    <property type="entry name" value="V-region of surface antigen I/II (SA I/II, PAC)"/>
    <property type="match status" value="1"/>
</dbReference>
<dbReference type="Proteomes" id="UP000234579">
    <property type="component" value="Unassembled WGS sequence"/>
</dbReference>
<dbReference type="InterPro" id="IPR013574">
    <property type="entry name" value="Glucan-bd_C/Surface_Ag-I/II_V"/>
</dbReference>
<dbReference type="InterPro" id="IPR036234">
    <property type="entry name" value="SA_I/II_PAC_V_sf"/>
</dbReference>
<feature type="domain" description="Glucan-binding protein C/Surface antigen I/II V-domain" evidence="1">
    <location>
        <begin position="62"/>
        <end position="311"/>
    </location>
</feature>
<sequence>MYVYCYSCINIHILMCKTTYDEVKSDYHDQVTKVNQVVTDYQKEYQAYLAKVAASGKDVVSSSQVVQQLTIQSEPQANLAISDIKGTLLKNERKDSFSFNKVDKMGGGYELRFGGDSSFTATYSNLKNVTYQGRKINKITVNMTIFKNSNDDFVLNIIDNPYYGWQFFNGYMSANYKFYYEDGSQVNFEKGTAYLAPASLNNYMNVKNIFSIETVEVVSGGQALGLYGSSVTAHGNKLYADKANSYDANGKSVAVTEWGPVSSDNVTSNAKEITNSNIPNDWDTVNSNYRYYGAGLIALSGNEATFKIYIQNNLAPANLPKGNEYTDGWRNMWYNVGTVIPETPGIPNKPTVSYNYSTVAANRLISRKTSR</sequence>
<protein>
    <recommendedName>
        <fullName evidence="1">Glucan-binding protein C/Surface antigen I/II V-domain domain-containing protein</fullName>
    </recommendedName>
</protein>
<proteinExistence type="predicted"/>
<dbReference type="EMBL" id="PKGI01000027">
    <property type="protein sequence ID" value="PLA76566.1"/>
    <property type="molecule type" value="Genomic_DNA"/>
</dbReference>
<name>A0A2I2AB16_9LACO</name>
<dbReference type="Pfam" id="PF08363">
    <property type="entry name" value="GbpC"/>
    <property type="match status" value="1"/>
</dbReference>
<accession>A0A2I2AB16</accession>
<gene>
    <name evidence="2" type="ORF">CYR79_05535</name>
</gene>
<dbReference type="AlphaFoldDB" id="A0A2I2AB16"/>
<evidence type="ECO:0000259" key="1">
    <source>
        <dbReference type="Pfam" id="PF08363"/>
    </source>
</evidence>
<organism evidence="2 3">
    <name type="scientific">Ligilactobacillus agilis</name>
    <dbReference type="NCBI Taxonomy" id="1601"/>
    <lineage>
        <taxon>Bacteria</taxon>
        <taxon>Bacillati</taxon>
        <taxon>Bacillota</taxon>
        <taxon>Bacilli</taxon>
        <taxon>Lactobacillales</taxon>
        <taxon>Lactobacillaceae</taxon>
        <taxon>Ligilactobacillus</taxon>
    </lineage>
</organism>
<evidence type="ECO:0000313" key="3">
    <source>
        <dbReference type="Proteomes" id="UP000234579"/>
    </source>
</evidence>
<reference evidence="3" key="1">
    <citation type="submission" date="2017-12" db="EMBL/GenBank/DDBJ databases">
        <authorList>
            <person name="Christensen H."/>
        </authorList>
    </citation>
    <scope>NUCLEOTIDE SEQUENCE [LARGE SCALE GENOMIC DNA]</scope>
    <source>
        <strain evidence="3">268A</strain>
    </source>
</reference>
<comment type="caution">
    <text evidence="2">The sequence shown here is derived from an EMBL/GenBank/DDBJ whole genome shotgun (WGS) entry which is preliminary data.</text>
</comment>